<organism evidence="1 2">
    <name type="scientific">Lacticaseibacillus suilingensis</name>
    <dbReference type="NCBI Taxonomy" id="2799577"/>
    <lineage>
        <taxon>Bacteria</taxon>
        <taxon>Bacillati</taxon>
        <taxon>Bacillota</taxon>
        <taxon>Bacilli</taxon>
        <taxon>Lactobacillales</taxon>
        <taxon>Lactobacillaceae</taxon>
        <taxon>Lacticaseibacillus</taxon>
    </lineage>
</organism>
<name>A0ABW4BIB3_9LACO</name>
<dbReference type="RefSeq" id="WP_204119347.1">
    <property type="nucleotide sequence ID" value="NZ_BOLV01000014.1"/>
</dbReference>
<protein>
    <submittedName>
        <fullName evidence="1">Uncharacterized protein</fullName>
    </submittedName>
</protein>
<proteinExistence type="predicted"/>
<evidence type="ECO:0000313" key="1">
    <source>
        <dbReference type="EMBL" id="MFD1399643.1"/>
    </source>
</evidence>
<gene>
    <name evidence="1" type="ORF">ACFQ41_10025</name>
</gene>
<accession>A0ABW4BIB3</accession>
<sequence>MRSHSAMTMTEVVMALGLMASLALWWRPLLQLTVAVPPAADLDYYQAAAAIERYVSESEILTVATSQLKVKHVGPRTQLEQIRILERLASSVDGRDYLQFSAIGTSGSEKGYSPLLYGALQIRFTLLRPGVVQYQLTMLSGSQYTGVAIDATAR</sequence>
<reference evidence="2" key="1">
    <citation type="journal article" date="2019" name="Int. J. Syst. Evol. Microbiol.">
        <title>The Global Catalogue of Microorganisms (GCM) 10K type strain sequencing project: providing services to taxonomists for standard genome sequencing and annotation.</title>
        <authorList>
            <consortium name="The Broad Institute Genomics Platform"/>
            <consortium name="The Broad Institute Genome Sequencing Center for Infectious Disease"/>
            <person name="Wu L."/>
            <person name="Ma J."/>
        </authorList>
    </citation>
    <scope>NUCLEOTIDE SEQUENCE [LARGE SCALE GENOMIC DNA]</scope>
    <source>
        <strain evidence="2">CCM 9110</strain>
    </source>
</reference>
<dbReference type="EMBL" id="JBHTOA010000035">
    <property type="protein sequence ID" value="MFD1399643.1"/>
    <property type="molecule type" value="Genomic_DNA"/>
</dbReference>
<dbReference type="Proteomes" id="UP001597199">
    <property type="component" value="Unassembled WGS sequence"/>
</dbReference>
<evidence type="ECO:0000313" key="2">
    <source>
        <dbReference type="Proteomes" id="UP001597199"/>
    </source>
</evidence>
<keyword evidence="2" id="KW-1185">Reference proteome</keyword>
<comment type="caution">
    <text evidence="1">The sequence shown here is derived from an EMBL/GenBank/DDBJ whole genome shotgun (WGS) entry which is preliminary data.</text>
</comment>